<keyword evidence="1" id="KW-1133">Transmembrane helix</keyword>
<dbReference type="Proteomes" id="UP000233375">
    <property type="component" value="Unassembled WGS sequence"/>
</dbReference>
<protein>
    <submittedName>
        <fullName evidence="2">Uncharacterized protein</fullName>
    </submittedName>
</protein>
<gene>
    <name evidence="2" type="ORF">CWS01_14785</name>
</gene>
<organism evidence="2 3">
    <name type="scientific">Niallia nealsonii</name>
    <dbReference type="NCBI Taxonomy" id="115979"/>
    <lineage>
        <taxon>Bacteria</taxon>
        <taxon>Bacillati</taxon>
        <taxon>Bacillota</taxon>
        <taxon>Bacilli</taxon>
        <taxon>Bacillales</taxon>
        <taxon>Bacillaceae</taxon>
        <taxon>Niallia</taxon>
    </lineage>
</organism>
<keyword evidence="1" id="KW-0812">Transmembrane</keyword>
<evidence type="ECO:0000256" key="1">
    <source>
        <dbReference type="SAM" id="Phobius"/>
    </source>
</evidence>
<evidence type="ECO:0000313" key="2">
    <source>
        <dbReference type="EMBL" id="PKG22939.1"/>
    </source>
</evidence>
<evidence type="ECO:0000313" key="3">
    <source>
        <dbReference type="Proteomes" id="UP000233375"/>
    </source>
</evidence>
<reference evidence="2 3" key="1">
    <citation type="journal article" date="2003" name="Int. J. Syst. Evol. Microbiol.">
        <title>Bacillus nealsonii sp. nov., isolated from a spacecraft-assembly facility, whose spores are gamma-radiation resistant.</title>
        <authorList>
            <person name="Venkateswaran K."/>
            <person name="Kempf M."/>
            <person name="Chen F."/>
            <person name="Satomi M."/>
            <person name="Nicholson W."/>
            <person name="Kern R."/>
        </authorList>
    </citation>
    <scope>NUCLEOTIDE SEQUENCE [LARGE SCALE GENOMIC DNA]</scope>
    <source>
        <strain evidence="2 3">FO-92</strain>
    </source>
</reference>
<keyword evidence="1" id="KW-0472">Membrane</keyword>
<feature type="transmembrane region" description="Helical" evidence="1">
    <location>
        <begin position="53"/>
        <end position="75"/>
    </location>
</feature>
<name>A0A2N0Z0B2_9BACI</name>
<dbReference type="EMBL" id="PISE01000031">
    <property type="protein sequence ID" value="PKG22939.1"/>
    <property type="molecule type" value="Genomic_DNA"/>
</dbReference>
<comment type="caution">
    <text evidence="2">The sequence shown here is derived from an EMBL/GenBank/DDBJ whole genome shotgun (WGS) entry which is preliminary data.</text>
</comment>
<accession>A0A2N0Z0B2</accession>
<dbReference type="RefSeq" id="WP_101177960.1">
    <property type="nucleotide sequence ID" value="NZ_PISE01000031.1"/>
</dbReference>
<proteinExistence type="predicted"/>
<sequence>MTNLHETPKKEEIINKQDTSIYVSEEIEALGRTTGDKGIQPFSNKSFPKPIRFIGYSLIAFLIAIFLFFMIANVFL</sequence>
<dbReference type="AlphaFoldDB" id="A0A2N0Z0B2"/>
<keyword evidence="3" id="KW-1185">Reference proteome</keyword>